<gene>
    <name evidence="10" type="primary">LOC110986806</name>
</gene>
<feature type="transmembrane region" description="Helical" evidence="7">
    <location>
        <begin position="265"/>
        <end position="290"/>
    </location>
</feature>
<feature type="region of interest" description="Disordered" evidence="6">
    <location>
        <begin position="1"/>
        <end position="36"/>
    </location>
</feature>
<proteinExistence type="predicted"/>
<accession>A0A8B7ZGD3</accession>
<evidence type="ECO:0000313" key="9">
    <source>
        <dbReference type="Proteomes" id="UP000694845"/>
    </source>
</evidence>
<feature type="transmembrane region" description="Helical" evidence="7">
    <location>
        <begin position="419"/>
        <end position="442"/>
    </location>
</feature>
<keyword evidence="2" id="KW-0813">Transport</keyword>
<evidence type="ECO:0000256" key="1">
    <source>
        <dbReference type="ARBA" id="ARBA00004370"/>
    </source>
</evidence>
<evidence type="ECO:0000256" key="2">
    <source>
        <dbReference type="ARBA" id="ARBA00022448"/>
    </source>
</evidence>
<feature type="transmembrane region" description="Helical" evidence="7">
    <location>
        <begin position="165"/>
        <end position="185"/>
    </location>
</feature>
<reference evidence="10" key="1">
    <citation type="submission" date="2025-08" db="UniProtKB">
        <authorList>
            <consortium name="RefSeq"/>
        </authorList>
    </citation>
    <scope>IDENTIFICATION</scope>
</reference>
<organism evidence="9 10">
    <name type="scientific">Acanthaster planci</name>
    <name type="common">Crown-of-thorns starfish</name>
    <dbReference type="NCBI Taxonomy" id="133434"/>
    <lineage>
        <taxon>Eukaryota</taxon>
        <taxon>Metazoa</taxon>
        <taxon>Echinodermata</taxon>
        <taxon>Eleutherozoa</taxon>
        <taxon>Asterozoa</taxon>
        <taxon>Asteroidea</taxon>
        <taxon>Valvatacea</taxon>
        <taxon>Valvatida</taxon>
        <taxon>Acanthasteridae</taxon>
        <taxon>Acanthaster</taxon>
    </lineage>
</organism>
<evidence type="ECO:0000256" key="3">
    <source>
        <dbReference type="ARBA" id="ARBA00022692"/>
    </source>
</evidence>
<evidence type="ECO:0000256" key="7">
    <source>
        <dbReference type="SAM" id="Phobius"/>
    </source>
</evidence>
<feature type="transmembrane region" description="Helical" evidence="7">
    <location>
        <begin position="139"/>
        <end position="159"/>
    </location>
</feature>
<dbReference type="OrthoDB" id="655540at2759"/>
<feature type="compositionally biased region" description="Basic and acidic residues" evidence="6">
    <location>
        <begin position="1"/>
        <end position="13"/>
    </location>
</feature>
<name>A0A8B7ZGD3_ACAPL</name>
<feature type="transmembrane region" description="Helical" evidence="7">
    <location>
        <begin position="352"/>
        <end position="369"/>
    </location>
</feature>
<dbReference type="GeneID" id="110986806"/>
<comment type="subcellular location">
    <subcellularLocation>
        <location evidence="1">Membrane</location>
    </subcellularLocation>
</comment>
<dbReference type="PANTHER" id="PTHR48017">
    <property type="entry name" value="OS05G0424000 PROTEIN-RELATED"/>
    <property type="match status" value="1"/>
</dbReference>
<keyword evidence="3 7" id="KW-0812">Transmembrane</keyword>
<dbReference type="RefSeq" id="XP_022104713.1">
    <property type="nucleotide sequence ID" value="XM_022249021.1"/>
</dbReference>
<evidence type="ECO:0000256" key="4">
    <source>
        <dbReference type="ARBA" id="ARBA00022989"/>
    </source>
</evidence>
<feature type="transmembrane region" description="Helical" evidence="7">
    <location>
        <begin position="230"/>
        <end position="253"/>
    </location>
</feature>
<dbReference type="KEGG" id="aplc:110986806"/>
<dbReference type="AlphaFoldDB" id="A0A8B7ZGD3"/>
<feature type="transmembrane region" description="Helical" evidence="7">
    <location>
        <begin position="75"/>
        <end position="99"/>
    </location>
</feature>
<evidence type="ECO:0000256" key="6">
    <source>
        <dbReference type="SAM" id="MobiDB-lite"/>
    </source>
</evidence>
<feature type="transmembrane region" description="Helical" evidence="7">
    <location>
        <begin position="44"/>
        <end position="63"/>
    </location>
</feature>
<protein>
    <submittedName>
        <fullName evidence="10">Amino acid transporter AVT1B-like</fullName>
    </submittedName>
</protein>
<evidence type="ECO:0000313" key="10">
    <source>
        <dbReference type="RefSeq" id="XP_022104713.1"/>
    </source>
</evidence>
<feature type="transmembrane region" description="Helical" evidence="7">
    <location>
        <begin position="192"/>
        <end position="215"/>
    </location>
</feature>
<dbReference type="Pfam" id="PF01490">
    <property type="entry name" value="Aa_trans"/>
    <property type="match status" value="1"/>
</dbReference>
<dbReference type="GO" id="GO:0016020">
    <property type="term" value="C:membrane"/>
    <property type="evidence" value="ECO:0007669"/>
    <property type="project" value="UniProtKB-SubCell"/>
</dbReference>
<dbReference type="OMA" id="LMNWFPA"/>
<feature type="domain" description="Amino acid transporter transmembrane" evidence="8">
    <location>
        <begin position="46"/>
        <end position="403"/>
    </location>
</feature>
<evidence type="ECO:0000259" key="8">
    <source>
        <dbReference type="Pfam" id="PF01490"/>
    </source>
</evidence>
<sequence>MRERQPEKIELLRAELSPSATRERAADTAQDDSQQLPAHRKLRVPVVVFIIIGKVIGGGLVWFPKALSNTGWVGFLVMLIALATSTCTGVFLARSWLVLMNWFPAKYRDEINRFPYPSIGYETFGVVGRRVTSILVGMYAFGFTVALYLVAADSLSLFFHLLDVRLSPCVWIPVVIAGAAPLLWFGTPKDMVGIGIAMGLATVISALGLVVGSLLDIGENPDLDPVSPTFFSISGALGLILGAFGGQFVFPTLQHDMKCPADMQVSGILGYLCVGVTYFAIGLSAFLVYGNLYNVVGADNVLALLSNKPIKIIVIFLLSSHLMVASVFMNNPVFQDLEDFLHIPYEISWQRIVLRSVYSALVLFVAVSLPSFPVYLSVVGGALSATVNGILPTVLYFRLCSMEPPVGATPEGPLRWRRILLIATVFLVCMSGAVLSTVSGIYNVLQNSHNMTLPCYMQR</sequence>
<keyword evidence="9" id="KW-1185">Reference proteome</keyword>
<dbReference type="InterPro" id="IPR013057">
    <property type="entry name" value="AA_transpt_TM"/>
</dbReference>
<evidence type="ECO:0000256" key="5">
    <source>
        <dbReference type="ARBA" id="ARBA00023136"/>
    </source>
</evidence>
<dbReference type="Proteomes" id="UP000694845">
    <property type="component" value="Unplaced"/>
</dbReference>
<feature type="transmembrane region" description="Helical" evidence="7">
    <location>
        <begin position="310"/>
        <end position="331"/>
    </location>
</feature>
<keyword evidence="4 7" id="KW-1133">Transmembrane helix</keyword>
<keyword evidence="5 7" id="KW-0472">Membrane</keyword>